<name>A0A167JTI4_PHYB8</name>
<gene>
    <name evidence="4" type="ORF">PHYBLDRAFT_152226</name>
</gene>
<dbReference type="PANTHER" id="PTHR47185:SF1">
    <property type="entry name" value="PX DOMAIN-CONTAINING PROTEIN YPR097W"/>
    <property type="match status" value="1"/>
</dbReference>
<dbReference type="InterPro" id="IPR001683">
    <property type="entry name" value="PX_dom"/>
</dbReference>
<dbReference type="InterPro" id="IPR024554">
    <property type="entry name" value="LEC1-like_C"/>
</dbReference>
<feature type="domain" description="PX" evidence="3">
    <location>
        <begin position="150"/>
        <end position="260"/>
    </location>
</feature>
<dbReference type="PROSITE" id="PS50195">
    <property type="entry name" value="PX"/>
    <property type="match status" value="1"/>
</dbReference>
<evidence type="ECO:0000313" key="4">
    <source>
        <dbReference type="EMBL" id="OAD66678.1"/>
    </source>
</evidence>
<dbReference type="OrthoDB" id="2117459at2759"/>
<dbReference type="InterPro" id="IPR047168">
    <property type="entry name" value="LEC1-like"/>
</dbReference>
<dbReference type="PANTHER" id="PTHR47185">
    <property type="entry name" value="PX DOMAIN-CONTAINING PROTEIN YPR097W"/>
    <property type="match status" value="1"/>
</dbReference>
<dbReference type="VEuPathDB" id="FungiDB:PHYBLDRAFT_152226"/>
<dbReference type="GeneID" id="28993775"/>
<dbReference type="InterPro" id="IPR024555">
    <property type="entry name" value="PX-associated"/>
</dbReference>
<protein>
    <recommendedName>
        <fullName evidence="3">PX domain-containing protein</fullName>
    </recommendedName>
</protein>
<feature type="compositionally biased region" description="Low complexity" evidence="2">
    <location>
        <begin position="721"/>
        <end position="751"/>
    </location>
</feature>
<evidence type="ECO:0000256" key="1">
    <source>
        <dbReference type="SAM" id="Coils"/>
    </source>
</evidence>
<dbReference type="AlphaFoldDB" id="A0A167JTI4"/>
<accession>A0A167JTI4</accession>
<keyword evidence="5" id="KW-1185">Reference proteome</keyword>
<dbReference type="STRING" id="763407.A0A167JTI4"/>
<dbReference type="GO" id="GO:0035091">
    <property type="term" value="F:phosphatidylinositol binding"/>
    <property type="evidence" value="ECO:0007669"/>
    <property type="project" value="InterPro"/>
</dbReference>
<dbReference type="Gene3D" id="3.30.1520.10">
    <property type="entry name" value="Phox-like domain"/>
    <property type="match status" value="1"/>
</dbReference>
<feature type="compositionally biased region" description="Acidic residues" evidence="2">
    <location>
        <begin position="706"/>
        <end position="720"/>
    </location>
</feature>
<evidence type="ECO:0000256" key="2">
    <source>
        <dbReference type="SAM" id="MobiDB-lite"/>
    </source>
</evidence>
<dbReference type="RefSeq" id="XP_018284718.1">
    <property type="nucleotide sequence ID" value="XM_018432869.1"/>
</dbReference>
<proteinExistence type="predicted"/>
<reference evidence="5" key="1">
    <citation type="submission" date="2015-06" db="EMBL/GenBank/DDBJ databases">
        <title>Expansion of signal transduction pathways in fungi by whole-genome duplication.</title>
        <authorList>
            <consortium name="DOE Joint Genome Institute"/>
            <person name="Corrochano L.M."/>
            <person name="Kuo A."/>
            <person name="Marcet-Houben M."/>
            <person name="Polaino S."/>
            <person name="Salamov A."/>
            <person name="Villalobos J.M."/>
            <person name="Alvarez M.I."/>
            <person name="Avalos J."/>
            <person name="Benito E.P."/>
            <person name="Benoit I."/>
            <person name="Burger G."/>
            <person name="Camino L.P."/>
            <person name="Canovas D."/>
            <person name="Cerda-Olmedo E."/>
            <person name="Cheng J.-F."/>
            <person name="Dominguez A."/>
            <person name="Elias M."/>
            <person name="Eslava A.P."/>
            <person name="Glaser F."/>
            <person name="Grimwood J."/>
            <person name="Gutierrez G."/>
            <person name="Heitman J."/>
            <person name="Henrissat B."/>
            <person name="Iturriaga E.A."/>
            <person name="Lang B.F."/>
            <person name="Lavin J.L."/>
            <person name="Lee S."/>
            <person name="Li W."/>
            <person name="Lindquist E."/>
            <person name="Lopez-Garcia S."/>
            <person name="Luque E.M."/>
            <person name="Marcos A.T."/>
            <person name="Martin J."/>
            <person name="McCluskey K."/>
            <person name="Medina H.R."/>
            <person name="Miralles-Duran A."/>
            <person name="Miyazaki A."/>
            <person name="Munoz-Torres E."/>
            <person name="Oguiza J.A."/>
            <person name="Ohm R."/>
            <person name="Olmedo M."/>
            <person name="Orejas M."/>
            <person name="Ortiz-Castellanos L."/>
            <person name="Pisabarro A.G."/>
            <person name="Rodriguez-Romero J."/>
            <person name="Ruiz-Herrera J."/>
            <person name="Ruiz-Vazquez R."/>
            <person name="Sanz C."/>
            <person name="Schackwitz W."/>
            <person name="Schmutz J."/>
            <person name="Shahriari M."/>
            <person name="Shelest E."/>
            <person name="Silva-Franco F."/>
            <person name="Soanes D."/>
            <person name="Syed K."/>
            <person name="Tagua V.G."/>
            <person name="Talbot N.J."/>
            <person name="Thon M."/>
            <person name="De vries R.P."/>
            <person name="Wiebenga A."/>
            <person name="Yadav J.S."/>
            <person name="Braun E.L."/>
            <person name="Baker S."/>
            <person name="Garre V."/>
            <person name="Horwitz B."/>
            <person name="Torres-Martinez S."/>
            <person name="Idnurm A."/>
            <person name="Herrera-Estrella A."/>
            <person name="Gabaldon T."/>
            <person name="Grigoriev I.V."/>
        </authorList>
    </citation>
    <scope>NUCLEOTIDE SEQUENCE [LARGE SCALE GENOMIC DNA]</scope>
    <source>
        <strain evidence="5">NRRL 1555(-)</strain>
    </source>
</reference>
<feature type="coiled-coil region" evidence="1">
    <location>
        <begin position="262"/>
        <end position="306"/>
    </location>
</feature>
<evidence type="ECO:0000259" key="3">
    <source>
        <dbReference type="PROSITE" id="PS50195"/>
    </source>
</evidence>
<dbReference type="InParanoid" id="A0A167JTI4"/>
<dbReference type="Proteomes" id="UP000077315">
    <property type="component" value="Unassembled WGS sequence"/>
</dbReference>
<feature type="region of interest" description="Disordered" evidence="2">
    <location>
        <begin position="706"/>
        <end position="753"/>
    </location>
</feature>
<dbReference type="SUPFAM" id="SSF64268">
    <property type="entry name" value="PX domain"/>
    <property type="match status" value="1"/>
</dbReference>
<dbReference type="FunCoup" id="A0A167JTI4">
    <property type="interactions" value="19"/>
</dbReference>
<dbReference type="Pfam" id="PF12825">
    <property type="entry name" value="DUF3818"/>
    <property type="match status" value="1"/>
</dbReference>
<organism evidence="4 5">
    <name type="scientific">Phycomyces blakesleeanus (strain ATCC 8743b / DSM 1359 / FGSC 10004 / NBRC 33097 / NRRL 1555)</name>
    <dbReference type="NCBI Taxonomy" id="763407"/>
    <lineage>
        <taxon>Eukaryota</taxon>
        <taxon>Fungi</taxon>
        <taxon>Fungi incertae sedis</taxon>
        <taxon>Mucoromycota</taxon>
        <taxon>Mucoromycotina</taxon>
        <taxon>Mucoromycetes</taxon>
        <taxon>Mucorales</taxon>
        <taxon>Phycomycetaceae</taxon>
        <taxon>Phycomyces</taxon>
    </lineage>
</organism>
<dbReference type="Pfam" id="PF00787">
    <property type="entry name" value="PX"/>
    <property type="match status" value="1"/>
</dbReference>
<dbReference type="Pfam" id="PF12828">
    <property type="entry name" value="PXB"/>
    <property type="match status" value="1"/>
</dbReference>
<dbReference type="EMBL" id="KV441001">
    <property type="protein sequence ID" value="OAD66678.1"/>
    <property type="molecule type" value="Genomic_DNA"/>
</dbReference>
<dbReference type="CDD" id="cd06869">
    <property type="entry name" value="PX_UP2_fungi"/>
    <property type="match status" value="1"/>
</dbReference>
<keyword evidence="1" id="KW-0175">Coiled coil</keyword>
<dbReference type="InterPro" id="IPR036871">
    <property type="entry name" value="PX_dom_sf"/>
</dbReference>
<evidence type="ECO:0000313" key="5">
    <source>
        <dbReference type="Proteomes" id="UP000077315"/>
    </source>
</evidence>
<sequence length="779" mass="88271">MNLSPTQHHYFKRQLVTLQLEHEINILRAQPDLSLVLSTENDTQFPLLRLVFQHLILKFPLLKQGSEFWDKVQEFLDQFCKIDLNTFAPKQNDAAQRRLMINKTQKILVIALCAAIKTGSEESIKIDPRDLTPPPPSLPLVTLPGATLVIDIVGVRIVKTRHSLREKSHAEYIVQTDYNDKRYIVSRRHRQFAHLRNQLKASFPSLSLPHTPPNFHDTSALIREKDRLSLRCYLHSIAQEPGVAVSDPLLMFLTTDTYSLTQEDERDLKKRKEVDLHRAEEEQKFQAQLDGKVEELEALLDMLKAKIKQPGGLLSVFEDIKATEKIEDLPEPLRKALEWGRISFAFALHKQLVMSDAATENLANLKRTHGMMPYRTMAFMLKLSNPMAMLKGVMDLFLARPFGTKSLFQRMLLANMQEEAKGVSRDIDELEKKISCPALTEKLYKAVRTPLYGCTEAESRSSSNLLTVLQNTSFLPLLSDKDLALVFGDPGLQKKLHRLWSLYARQYEHDMMSELVFEGVTGELIKQLFTIFYQPLAQVYKAADIGSSLYHVSAFLDDLIALMAELEEEQKEGQDSAIDSIPRFIDIVQSHEQNFYGFVHKVYSQDTSCLFDDLLHYVDGLFGFMSVGLPGTIDLNTVVGAVNLSDSENNQLIEEIDDLCAYRHWQKVKHLEKTRNQLIAADKDPLQATTNHLSFLNGSQLEDEFREMEYESEGEGEGEGESQSTGSVSQSSEDTNSTATSSQATSSTKSSGMEFPTLEIIPKIVPYFVDSVSASIFTI</sequence>